<gene>
    <name evidence="1" type="ORF">Dsi01nite_072610</name>
</gene>
<dbReference type="EMBL" id="BONQ01000113">
    <property type="protein sequence ID" value="GIG49220.1"/>
    <property type="molecule type" value="Genomic_DNA"/>
</dbReference>
<dbReference type="AlphaFoldDB" id="A0A919PVM9"/>
<dbReference type="RefSeq" id="WP_203850913.1">
    <property type="nucleotide sequence ID" value="NZ_BAAAVW010000008.1"/>
</dbReference>
<accession>A0A919PVM9</accession>
<reference evidence="1" key="1">
    <citation type="submission" date="2021-01" db="EMBL/GenBank/DDBJ databases">
        <title>Whole genome shotgun sequence of Dactylosporangium siamense NBRC 106093.</title>
        <authorList>
            <person name="Komaki H."/>
            <person name="Tamura T."/>
        </authorList>
    </citation>
    <scope>NUCLEOTIDE SEQUENCE</scope>
    <source>
        <strain evidence="1">NBRC 106093</strain>
    </source>
</reference>
<dbReference type="Proteomes" id="UP000660611">
    <property type="component" value="Unassembled WGS sequence"/>
</dbReference>
<sequence>MHGIPNPARGRAEIGIVGTGVHGLSAAGIGHTVLSPDDLARLLLGDADPGLAQFSPGRFAAG</sequence>
<organism evidence="1 2">
    <name type="scientific">Dactylosporangium siamense</name>
    <dbReference type="NCBI Taxonomy" id="685454"/>
    <lineage>
        <taxon>Bacteria</taxon>
        <taxon>Bacillati</taxon>
        <taxon>Actinomycetota</taxon>
        <taxon>Actinomycetes</taxon>
        <taxon>Micromonosporales</taxon>
        <taxon>Micromonosporaceae</taxon>
        <taxon>Dactylosporangium</taxon>
    </lineage>
</organism>
<name>A0A919PVM9_9ACTN</name>
<comment type="caution">
    <text evidence="1">The sequence shown here is derived from an EMBL/GenBank/DDBJ whole genome shotgun (WGS) entry which is preliminary data.</text>
</comment>
<keyword evidence="2" id="KW-1185">Reference proteome</keyword>
<evidence type="ECO:0000313" key="2">
    <source>
        <dbReference type="Proteomes" id="UP000660611"/>
    </source>
</evidence>
<proteinExistence type="predicted"/>
<protein>
    <submittedName>
        <fullName evidence="1">Uncharacterized protein</fullName>
    </submittedName>
</protein>
<evidence type="ECO:0000313" key="1">
    <source>
        <dbReference type="EMBL" id="GIG49220.1"/>
    </source>
</evidence>